<dbReference type="EMBL" id="SRJC01000011">
    <property type="protein sequence ID" value="TGB00764.1"/>
    <property type="molecule type" value="Genomic_DNA"/>
</dbReference>
<proteinExistence type="predicted"/>
<keyword evidence="2" id="KW-1185">Reference proteome</keyword>
<dbReference type="RefSeq" id="WP_135328807.1">
    <property type="nucleotide sequence ID" value="NZ_SRJC01000011.1"/>
</dbReference>
<protein>
    <submittedName>
        <fullName evidence="1">Uncharacterized protein</fullName>
    </submittedName>
</protein>
<comment type="caution">
    <text evidence="1">The sequence shown here is derived from an EMBL/GenBank/DDBJ whole genome shotgun (WGS) entry which is preliminary data.</text>
</comment>
<dbReference type="AlphaFoldDB" id="A0A4Z0GWF6"/>
<sequence>MLYKAVTYDVCEHQDLYQDMNDYTIDFAGDVEGQIRKLAKQDIAPVVKLYESETSDFKEFRLYEEYRFIEYECDCK</sequence>
<evidence type="ECO:0000313" key="1">
    <source>
        <dbReference type="EMBL" id="TGB00764.1"/>
    </source>
</evidence>
<name>A0A4Z0GWF6_9BACI</name>
<gene>
    <name evidence="1" type="ORF">E4663_19305</name>
</gene>
<organism evidence="1 2">
    <name type="scientific">Halobacillus salinus</name>
    <dbReference type="NCBI Taxonomy" id="192814"/>
    <lineage>
        <taxon>Bacteria</taxon>
        <taxon>Bacillati</taxon>
        <taxon>Bacillota</taxon>
        <taxon>Bacilli</taxon>
        <taxon>Bacillales</taxon>
        <taxon>Bacillaceae</taxon>
        <taxon>Halobacillus</taxon>
    </lineage>
</organism>
<accession>A0A4Z0GWF6</accession>
<dbReference type="Proteomes" id="UP000297982">
    <property type="component" value="Unassembled WGS sequence"/>
</dbReference>
<evidence type="ECO:0000313" key="2">
    <source>
        <dbReference type="Proteomes" id="UP000297982"/>
    </source>
</evidence>
<reference evidence="1 2" key="1">
    <citation type="journal article" date="2003" name="Int. J. Syst. Evol. Microbiol.">
        <title>Halobacillus salinus sp. nov., isolated from a salt lake on the coast of the East Sea in Korea.</title>
        <authorList>
            <person name="Yoon J.H."/>
            <person name="Kang K.H."/>
            <person name="Park Y.H."/>
        </authorList>
    </citation>
    <scope>NUCLEOTIDE SEQUENCE [LARGE SCALE GENOMIC DNA]</scope>
    <source>
        <strain evidence="1 2">HSL-3</strain>
    </source>
</reference>
<dbReference type="STRING" id="192814.GCA_900166575_00292"/>